<dbReference type="STRING" id="3818.A0A445DZ68"/>
<accession>A0A445DZ68</accession>
<protein>
    <submittedName>
        <fullName evidence="1">Uncharacterized protein</fullName>
    </submittedName>
</protein>
<sequence length="295" mass="33796">MGFHGATIVLRHNQRASLHPVQESAPWIEQKEKEWDDAGNKKGRFLIALRIMRVVAIGSVEHTEEDTIQRVNKANSTVTGAVVLFLKTHDLRCSTRLLNEKFQNMSKEKKAIVQELGFDGLMHILAMNELAYFFNVITNKLNTQYGVLIINPENIGAVLGFNASKFTEEDKEVYRSFQGKTLKQLTDLMMEIGVDSNEDQLTFKKVFILYIQIVFLLPTTINKISPVHMPPIFRVDTIREWNWGGHILDFLIKDITEHVLKKNKSVDDCLYALMIVYFHESKHKNKGADAIPRPS</sequence>
<dbReference type="PANTHER" id="PTHR34835">
    <property type="entry name" value="OS07G0283600 PROTEIN-RELATED"/>
    <property type="match status" value="1"/>
</dbReference>
<reference evidence="1 2" key="1">
    <citation type="submission" date="2019-01" db="EMBL/GenBank/DDBJ databases">
        <title>Sequencing of cultivated peanut Arachis hypogaea provides insights into genome evolution and oil improvement.</title>
        <authorList>
            <person name="Chen X."/>
        </authorList>
    </citation>
    <scope>NUCLEOTIDE SEQUENCE [LARGE SCALE GENOMIC DNA]</scope>
    <source>
        <strain evidence="2">cv. Fuhuasheng</strain>
        <tissue evidence="1">Leaves</tissue>
    </source>
</reference>
<evidence type="ECO:0000313" key="1">
    <source>
        <dbReference type="EMBL" id="RYR68515.1"/>
    </source>
</evidence>
<dbReference type="Proteomes" id="UP000289738">
    <property type="component" value="Chromosome A03"/>
</dbReference>
<gene>
    <name evidence="1" type="ORF">Ahy_A03g015018</name>
</gene>
<dbReference type="AlphaFoldDB" id="A0A445DZ68"/>
<keyword evidence="2" id="KW-1185">Reference proteome</keyword>
<proteinExistence type="predicted"/>
<comment type="caution">
    <text evidence="1">The sequence shown here is derived from an EMBL/GenBank/DDBJ whole genome shotgun (WGS) entry which is preliminary data.</text>
</comment>
<dbReference type="EMBL" id="SDMP01000003">
    <property type="protein sequence ID" value="RYR68515.1"/>
    <property type="molecule type" value="Genomic_DNA"/>
</dbReference>
<dbReference type="PANTHER" id="PTHR34835:SF34">
    <property type="entry name" value="OS08G0555500 PROTEIN"/>
    <property type="match status" value="1"/>
</dbReference>
<organism evidence="1 2">
    <name type="scientific">Arachis hypogaea</name>
    <name type="common">Peanut</name>
    <dbReference type="NCBI Taxonomy" id="3818"/>
    <lineage>
        <taxon>Eukaryota</taxon>
        <taxon>Viridiplantae</taxon>
        <taxon>Streptophyta</taxon>
        <taxon>Embryophyta</taxon>
        <taxon>Tracheophyta</taxon>
        <taxon>Spermatophyta</taxon>
        <taxon>Magnoliopsida</taxon>
        <taxon>eudicotyledons</taxon>
        <taxon>Gunneridae</taxon>
        <taxon>Pentapetalae</taxon>
        <taxon>rosids</taxon>
        <taxon>fabids</taxon>
        <taxon>Fabales</taxon>
        <taxon>Fabaceae</taxon>
        <taxon>Papilionoideae</taxon>
        <taxon>50 kb inversion clade</taxon>
        <taxon>dalbergioids sensu lato</taxon>
        <taxon>Dalbergieae</taxon>
        <taxon>Pterocarpus clade</taxon>
        <taxon>Arachis</taxon>
    </lineage>
</organism>
<name>A0A445DZ68_ARAHY</name>
<evidence type="ECO:0000313" key="2">
    <source>
        <dbReference type="Proteomes" id="UP000289738"/>
    </source>
</evidence>